<dbReference type="InterPro" id="IPR022276">
    <property type="entry name" value="Conjug_transposon_TraK"/>
</dbReference>
<reference evidence="3 5" key="1">
    <citation type="submission" date="2013-11" db="EMBL/GenBank/DDBJ databases">
        <title>Single cell genomics of uncultured Tannerella BU063 (oral taxon 286).</title>
        <authorList>
            <person name="Beall C.J."/>
            <person name="Campbell A.G."/>
            <person name="Griffen A.L."/>
            <person name="Podar M."/>
            <person name="Leys E.J."/>
        </authorList>
    </citation>
    <scope>NUCLEOTIDE SEQUENCE [LARGE SCALE GENOMIC DNA]</scope>
    <source>
        <strain evidence="3">Cell 2</strain>
    </source>
</reference>
<keyword evidence="1" id="KW-0472">Membrane</keyword>
<evidence type="ECO:0000313" key="5">
    <source>
        <dbReference type="Proteomes" id="UP000018837"/>
    </source>
</evidence>
<evidence type="ECO:0000313" key="4">
    <source>
        <dbReference type="EMBL" id="ETK01755.1"/>
    </source>
</evidence>
<dbReference type="EMBL" id="AYUF01000441">
    <property type="protein sequence ID" value="ETK01750.1"/>
    <property type="molecule type" value="Genomic_DNA"/>
</dbReference>
<comment type="caution">
    <text evidence="3">The sequence shown here is derived from an EMBL/GenBank/DDBJ whole genome shotgun (WGS) entry which is preliminary data.</text>
</comment>
<sequence length="208" mass="24399">MMEFRSLTNIETSFKQIRLYAAAFVVLCIVITGIVVYSSYAFANRQREKIYVLDNGKSLILALSQDAAANRPVEAREHVRRFHELFFTVAPDKDAIEKNMERAFLLCDKTAYDYYRDLAEKGYFNRIISGNINQRVEVDSIRCDFDRYPYEVTTYARQFIVRPSNVTERNLITTCTLQNAVRSDNNPQGFLMEHFLVRENRDIQTYKR</sequence>
<evidence type="ECO:0000313" key="2">
    <source>
        <dbReference type="EMBL" id="ETK01734.1"/>
    </source>
</evidence>
<keyword evidence="1" id="KW-0812">Transmembrane</keyword>
<dbReference type="Proteomes" id="UP000018837">
    <property type="component" value="Unassembled WGS sequence"/>
</dbReference>
<dbReference type="NCBIfam" id="TIGR03781">
    <property type="entry name" value="Bac_Flav_CT_K"/>
    <property type="match status" value="1"/>
</dbReference>
<evidence type="ECO:0000313" key="3">
    <source>
        <dbReference type="EMBL" id="ETK01750.1"/>
    </source>
</evidence>
<feature type="transmembrane region" description="Helical" evidence="1">
    <location>
        <begin position="20"/>
        <end position="43"/>
    </location>
</feature>
<proteinExistence type="predicted"/>
<evidence type="ECO:0000256" key="1">
    <source>
        <dbReference type="SAM" id="Phobius"/>
    </source>
</evidence>
<accession>W2C3L4</accession>
<dbReference type="EMBL" id="AYUF01000451">
    <property type="protein sequence ID" value="ETK01734.1"/>
    <property type="molecule type" value="Genomic_DNA"/>
</dbReference>
<protein>
    <submittedName>
        <fullName evidence="3">Conjugal transfer protein</fullName>
    </submittedName>
</protein>
<dbReference type="EMBL" id="AYUF01000440">
    <property type="protein sequence ID" value="ETK01755.1"/>
    <property type="molecule type" value="Genomic_DNA"/>
</dbReference>
<gene>
    <name evidence="4" type="ORF">N425_08060</name>
    <name evidence="3" type="ORF">N425_08080</name>
    <name evidence="2" type="ORF">N425_08190</name>
</gene>
<dbReference type="AlphaFoldDB" id="W2C3L4"/>
<dbReference type="PATRIC" id="fig|1411148.3.peg.1261"/>
<keyword evidence="1" id="KW-1133">Transmembrane helix</keyword>
<organism evidence="3 5">
    <name type="scientific">Tannerella sp. oral taxon BU063 isolate Cell 2</name>
    <dbReference type="NCBI Taxonomy" id="1411148"/>
    <lineage>
        <taxon>Bacteria</taxon>
        <taxon>Pseudomonadati</taxon>
        <taxon>Bacteroidota</taxon>
        <taxon>Bacteroidia</taxon>
        <taxon>Bacteroidales</taxon>
        <taxon>Tannerellaceae</taxon>
        <taxon>Tannerella</taxon>
    </lineage>
</organism>
<name>W2C3L4_9BACT</name>